<dbReference type="Proteomes" id="UP000182842">
    <property type="component" value="Unassembled WGS sequence"/>
</dbReference>
<gene>
    <name evidence="8" type="ORF">SAMN04489748_0516</name>
</gene>
<comment type="similarity">
    <text evidence="1">Belongs to the 'phage' integrase family.</text>
</comment>
<dbReference type="AlphaFoldDB" id="A0AA45V5K5"/>
<dbReference type="PANTHER" id="PTHR30349:SF41">
    <property type="entry name" value="INTEGRASE_RECOMBINASE PROTEIN MJ0367-RELATED"/>
    <property type="match status" value="1"/>
</dbReference>
<evidence type="ECO:0000313" key="9">
    <source>
        <dbReference type="Proteomes" id="UP000182842"/>
    </source>
</evidence>
<dbReference type="InterPro" id="IPR011010">
    <property type="entry name" value="DNA_brk_join_enz"/>
</dbReference>
<dbReference type="InterPro" id="IPR004107">
    <property type="entry name" value="Integrase_SAM-like_N"/>
</dbReference>
<evidence type="ECO:0000256" key="5">
    <source>
        <dbReference type="PROSITE-ProRule" id="PRU01248"/>
    </source>
</evidence>
<dbReference type="Pfam" id="PF14659">
    <property type="entry name" value="Phage_int_SAM_3"/>
    <property type="match status" value="1"/>
</dbReference>
<protein>
    <submittedName>
        <fullName evidence="8">Site-specific recombinase XerD</fullName>
    </submittedName>
</protein>
<dbReference type="SUPFAM" id="SSF56349">
    <property type="entry name" value="DNA breaking-rejoining enzymes"/>
    <property type="match status" value="1"/>
</dbReference>
<dbReference type="InterPro" id="IPR050090">
    <property type="entry name" value="Tyrosine_recombinase_XerCD"/>
</dbReference>
<dbReference type="EMBL" id="FNRW01000002">
    <property type="protein sequence ID" value="SEB34922.1"/>
    <property type="molecule type" value="Genomic_DNA"/>
</dbReference>
<evidence type="ECO:0000259" key="6">
    <source>
        <dbReference type="PROSITE" id="PS51898"/>
    </source>
</evidence>
<keyword evidence="2" id="KW-0229">DNA integration</keyword>
<feature type="domain" description="Core-binding (CB)" evidence="7">
    <location>
        <begin position="70"/>
        <end position="159"/>
    </location>
</feature>
<dbReference type="InterPro" id="IPR002104">
    <property type="entry name" value="Integrase_catalytic"/>
</dbReference>
<evidence type="ECO:0000256" key="4">
    <source>
        <dbReference type="ARBA" id="ARBA00023172"/>
    </source>
</evidence>
<dbReference type="InterPro" id="IPR013762">
    <property type="entry name" value="Integrase-like_cat_sf"/>
</dbReference>
<dbReference type="PROSITE" id="PS51898">
    <property type="entry name" value="TYR_RECOMBINASE"/>
    <property type="match status" value="1"/>
</dbReference>
<evidence type="ECO:0000256" key="2">
    <source>
        <dbReference type="ARBA" id="ARBA00022908"/>
    </source>
</evidence>
<dbReference type="InterPro" id="IPR044068">
    <property type="entry name" value="CB"/>
</dbReference>
<dbReference type="Gene3D" id="1.10.443.10">
    <property type="entry name" value="Intergrase catalytic core"/>
    <property type="match status" value="1"/>
</dbReference>
<reference evidence="8 9" key="1">
    <citation type="submission" date="2016-10" db="EMBL/GenBank/DDBJ databases">
        <authorList>
            <person name="Varghese N."/>
            <person name="Submissions S."/>
        </authorList>
    </citation>
    <scope>NUCLEOTIDE SEQUENCE [LARGE SCALE GENOMIC DNA]</scope>
    <source>
        <strain evidence="8 9">DSM 20219</strain>
    </source>
</reference>
<keyword evidence="4" id="KW-0233">DNA recombination</keyword>
<dbReference type="RefSeq" id="WP_230473298.1">
    <property type="nucleotide sequence ID" value="NZ_FNRW01000002.1"/>
</dbReference>
<organism evidence="8 9">
    <name type="scientific">Bifidobacterium longum</name>
    <dbReference type="NCBI Taxonomy" id="216816"/>
    <lineage>
        <taxon>Bacteria</taxon>
        <taxon>Bacillati</taxon>
        <taxon>Actinomycetota</taxon>
        <taxon>Actinomycetes</taxon>
        <taxon>Bifidobacteriales</taxon>
        <taxon>Bifidobacteriaceae</taxon>
        <taxon>Bifidobacterium</taxon>
    </lineage>
</organism>
<name>A0AA45V5K5_BIFLN</name>
<dbReference type="GO" id="GO:0015074">
    <property type="term" value="P:DNA integration"/>
    <property type="evidence" value="ECO:0007669"/>
    <property type="project" value="UniProtKB-KW"/>
</dbReference>
<dbReference type="GeneID" id="69577774"/>
<feature type="domain" description="Tyr recombinase" evidence="6">
    <location>
        <begin position="183"/>
        <end position="393"/>
    </location>
</feature>
<dbReference type="GO" id="GO:0003677">
    <property type="term" value="F:DNA binding"/>
    <property type="evidence" value="ECO:0007669"/>
    <property type="project" value="UniProtKB-UniRule"/>
</dbReference>
<accession>A0AA45V5K5</accession>
<evidence type="ECO:0000313" key="8">
    <source>
        <dbReference type="EMBL" id="SEB34922.1"/>
    </source>
</evidence>
<dbReference type="InterPro" id="IPR010998">
    <property type="entry name" value="Integrase_recombinase_N"/>
</dbReference>
<evidence type="ECO:0000259" key="7">
    <source>
        <dbReference type="PROSITE" id="PS51900"/>
    </source>
</evidence>
<evidence type="ECO:0000256" key="3">
    <source>
        <dbReference type="ARBA" id="ARBA00023125"/>
    </source>
</evidence>
<dbReference type="PANTHER" id="PTHR30349">
    <property type="entry name" value="PHAGE INTEGRASE-RELATED"/>
    <property type="match status" value="1"/>
</dbReference>
<keyword evidence="3 5" id="KW-0238">DNA-binding</keyword>
<dbReference type="PROSITE" id="PS51900">
    <property type="entry name" value="CB"/>
    <property type="match status" value="1"/>
</dbReference>
<dbReference type="CDD" id="cd01189">
    <property type="entry name" value="INT_ICEBs1_C_like"/>
    <property type="match status" value="1"/>
</dbReference>
<sequence>MARRTHGSGSVYPERTGGFRATCELPPDPATGKRRRLVARGRTKAIALKRLKDKKLEYERSGRMPSQTTPYLKDWLDRWLDEIVKPRLRPSTLATYRSTVEALIKPAIGGVRLGRLEPKHFRLMEEYITKGDDTCDPPRKPRSSATAGSAWRTLHKALDDAVKEGIIESNPSDRAEAPRVVYTERKILTPVQAGQLINAENDVMWHLMWRLAYETGMRQGERLGLTNSEIQLIDNAVCIVVEWQLKVYNNVKGVRDIPSSLGARHVTGKAYLVPPKTNAGRRVIPLPESLAVELGRYIKGTGRTNSDDLVFVQADGTPLNRMIETRAWKKALNRVGLPDDYVPHSARHTAATAMAQLGMSDKVRESIMGHSDISVTNRVYTHVGTADASKAINGVETLLALEPANPRVLDRSATPA</sequence>
<proteinExistence type="inferred from homology"/>
<evidence type="ECO:0000256" key="1">
    <source>
        <dbReference type="ARBA" id="ARBA00008857"/>
    </source>
</evidence>
<dbReference type="Gene3D" id="1.10.150.130">
    <property type="match status" value="1"/>
</dbReference>
<dbReference type="GO" id="GO:0006310">
    <property type="term" value="P:DNA recombination"/>
    <property type="evidence" value="ECO:0007669"/>
    <property type="project" value="UniProtKB-KW"/>
</dbReference>
<comment type="caution">
    <text evidence="8">The sequence shown here is derived from an EMBL/GenBank/DDBJ whole genome shotgun (WGS) entry which is preliminary data.</text>
</comment>
<dbReference type="Pfam" id="PF00589">
    <property type="entry name" value="Phage_integrase"/>
    <property type="match status" value="1"/>
</dbReference>